<dbReference type="EMBL" id="JACOOZ010000005">
    <property type="protein sequence ID" value="MBC5667912.1"/>
    <property type="molecule type" value="Genomic_DNA"/>
</dbReference>
<feature type="binding site" evidence="7">
    <location>
        <begin position="350"/>
        <end position="357"/>
    </location>
    <ligand>
        <name>ATP</name>
        <dbReference type="ChEBI" id="CHEBI:30616"/>
    </ligand>
</feature>
<dbReference type="Gene3D" id="3.40.50.620">
    <property type="entry name" value="HUPs"/>
    <property type="match status" value="1"/>
</dbReference>
<comment type="caution">
    <text evidence="11">The sequence shown here is derived from an EMBL/GenBank/DDBJ whole genome shotgun (WGS) entry which is preliminary data.</text>
</comment>
<feature type="binding site" evidence="7">
    <location>
        <position position="195"/>
    </location>
    <ligand>
        <name>L-glutamine</name>
        <dbReference type="ChEBI" id="CHEBI:58359"/>
    </ligand>
</feature>
<feature type="binding site" evidence="7">
    <location>
        <position position="465"/>
    </location>
    <ligand>
        <name>deamido-NAD(+)</name>
        <dbReference type="ChEBI" id="CHEBI:58437"/>
        <note>ligand shared between two neighboring subunits</note>
    </ligand>
</feature>
<evidence type="ECO:0000256" key="4">
    <source>
        <dbReference type="ARBA" id="ARBA00022741"/>
    </source>
</evidence>
<dbReference type="GO" id="GO:0008795">
    <property type="term" value="F:NAD+ synthase activity"/>
    <property type="evidence" value="ECO:0007669"/>
    <property type="project" value="UniProtKB-EC"/>
</dbReference>
<dbReference type="NCBIfam" id="TIGR00552">
    <property type="entry name" value="nadE"/>
    <property type="match status" value="1"/>
</dbReference>
<dbReference type="Gene3D" id="1.10.10.1140">
    <property type="entry name" value="Glutamine-dependent NAD+ synthetase, C-terminal domain"/>
    <property type="match status" value="1"/>
</dbReference>
<dbReference type="Proteomes" id="UP000597877">
    <property type="component" value="Unassembled WGS sequence"/>
</dbReference>
<dbReference type="SUPFAM" id="SSF56317">
    <property type="entry name" value="Carbon-nitrogen hydrolase"/>
    <property type="match status" value="1"/>
</dbReference>
<evidence type="ECO:0000256" key="3">
    <source>
        <dbReference type="ARBA" id="ARBA00022598"/>
    </source>
</evidence>
<comment type="catalytic activity">
    <reaction evidence="7 8">
        <text>deamido-NAD(+) + L-glutamine + ATP + H2O = L-glutamate + AMP + diphosphate + NAD(+) + H(+)</text>
        <dbReference type="Rhea" id="RHEA:24384"/>
        <dbReference type="ChEBI" id="CHEBI:15377"/>
        <dbReference type="ChEBI" id="CHEBI:15378"/>
        <dbReference type="ChEBI" id="CHEBI:29985"/>
        <dbReference type="ChEBI" id="CHEBI:30616"/>
        <dbReference type="ChEBI" id="CHEBI:33019"/>
        <dbReference type="ChEBI" id="CHEBI:57540"/>
        <dbReference type="ChEBI" id="CHEBI:58359"/>
        <dbReference type="ChEBI" id="CHEBI:58437"/>
        <dbReference type="ChEBI" id="CHEBI:456215"/>
        <dbReference type="EC" id="6.3.5.1"/>
    </reaction>
</comment>
<feature type="binding site" evidence="7">
    <location>
        <position position="436"/>
    </location>
    <ligand>
        <name>deamido-NAD(+)</name>
        <dbReference type="ChEBI" id="CHEBI:58437"/>
        <note>ligand shared between two neighboring subunits</note>
    </ligand>
</feature>
<dbReference type="InterPro" id="IPR036526">
    <property type="entry name" value="C-N_Hydrolase_sf"/>
</dbReference>
<gene>
    <name evidence="7" type="primary">nadE</name>
    <name evidence="11" type="ORF">H8S00_07965</name>
</gene>
<dbReference type="InterPro" id="IPR014729">
    <property type="entry name" value="Rossmann-like_a/b/a_fold"/>
</dbReference>
<evidence type="ECO:0000256" key="6">
    <source>
        <dbReference type="ARBA" id="ARBA00023027"/>
    </source>
</evidence>
<evidence type="ECO:0000313" key="12">
    <source>
        <dbReference type="Proteomes" id="UP000597877"/>
    </source>
</evidence>
<feature type="active site" description="Nucleophile; for glutaminase activity" evidence="7">
    <location>
        <position position="168"/>
    </location>
</feature>
<dbReference type="InterPro" id="IPR022310">
    <property type="entry name" value="NAD/GMP_synthase"/>
</dbReference>
<accession>A0ABR7F2R9</accession>
<feature type="domain" description="CN hydrolase" evidence="10">
    <location>
        <begin position="6"/>
        <end position="267"/>
    </location>
</feature>
<comment type="pathway">
    <text evidence="1 7 8">Cofactor biosynthesis; NAD(+) biosynthesis; NAD(+) from deamido-NAD(+) (L-Gln route): step 1/1.</text>
</comment>
<dbReference type="InterPro" id="IPR003694">
    <property type="entry name" value="NAD_synthase"/>
</dbReference>
<evidence type="ECO:0000256" key="1">
    <source>
        <dbReference type="ARBA" id="ARBA00005188"/>
    </source>
</evidence>
<keyword evidence="12" id="KW-1185">Reference proteome</keyword>
<name>A0ABR7F2R9_9FIRM</name>
<dbReference type="InterPro" id="IPR041856">
    <property type="entry name" value="NAD+_synth_C"/>
</dbReference>
<feature type="active site" description="For glutaminase activity" evidence="7">
    <location>
        <position position="115"/>
    </location>
</feature>
<dbReference type="InterPro" id="IPR003010">
    <property type="entry name" value="C-N_Hydrolase"/>
</dbReference>
<evidence type="ECO:0000256" key="9">
    <source>
        <dbReference type="RuleBase" id="RU003811"/>
    </source>
</evidence>
<evidence type="ECO:0000256" key="5">
    <source>
        <dbReference type="ARBA" id="ARBA00022840"/>
    </source>
</evidence>
<dbReference type="CDD" id="cd00553">
    <property type="entry name" value="NAD_synthase"/>
    <property type="match status" value="1"/>
</dbReference>
<comment type="function">
    <text evidence="7">Catalyzes the ATP-dependent amidation of deamido-NAD to form NAD. Uses L-glutamine as a nitrogen source.</text>
</comment>
<dbReference type="PANTHER" id="PTHR23090">
    <property type="entry name" value="NH 3 /GLUTAMINE-DEPENDENT NAD + SYNTHETASE"/>
    <property type="match status" value="1"/>
</dbReference>
<evidence type="ECO:0000256" key="2">
    <source>
        <dbReference type="ARBA" id="ARBA00007145"/>
    </source>
</evidence>
<comment type="similarity">
    <text evidence="9">Belongs to the NAD synthetase family.</text>
</comment>
<comment type="similarity">
    <text evidence="2 7 8">In the C-terminal section; belongs to the NAD synthetase family.</text>
</comment>
<evidence type="ECO:0000259" key="10">
    <source>
        <dbReference type="PROSITE" id="PS50263"/>
    </source>
</evidence>
<evidence type="ECO:0000313" key="11">
    <source>
        <dbReference type="EMBL" id="MBC5667912.1"/>
    </source>
</evidence>
<feature type="binding site" evidence="7">
    <location>
        <position position="596"/>
    </location>
    <ligand>
        <name>deamido-NAD(+)</name>
        <dbReference type="ChEBI" id="CHEBI:58437"/>
        <note>ligand shared between two neighboring subunits</note>
    </ligand>
</feature>
<keyword evidence="4 7" id="KW-0547">Nucleotide-binding</keyword>
<feature type="active site" description="Proton acceptor; for glutaminase activity" evidence="7">
    <location>
        <position position="46"/>
    </location>
</feature>
<evidence type="ECO:0000256" key="7">
    <source>
        <dbReference type="HAMAP-Rule" id="MF_02090"/>
    </source>
</evidence>
<proteinExistence type="inferred from homology"/>
<dbReference type="PIRSF" id="PIRSF006630">
    <property type="entry name" value="NADS_GAT"/>
    <property type="match status" value="1"/>
</dbReference>
<dbReference type="EC" id="6.3.5.1" evidence="7 8"/>
<dbReference type="PROSITE" id="PS50263">
    <property type="entry name" value="CN_HYDROLASE"/>
    <property type="match status" value="1"/>
</dbReference>
<protein>
    <recommendedName>
        <fullName evidence="7 8">Glutamine-dependent NAD(+) synthetase</fullName>
        <ecNumber evidence="7 8">6.3.5.1</ecNumber>
    </recommendedName>
    <alternativeName>
        <fullName evidence="7 8">NAD(+) synthase [glutamine-hydrolyzing]</fullName>
    </alternativeName>
</protein>
<dbReference type="NCBIfam" id="NF002730">
    <property type="entry name" value="PRK02628.1"/>
    <property type="match status" value="1"/>
</dbReference>
<dbReference type="CDD" id="cd07570">
    <property type="entry name" value="GAT_Gln-NAD-synth"/>
    <property type="match status" value="1"/>
</dbReference>
<keyword evidence="6 7" id="KW-0520">NAD</keyword>
<evidence type="ECO:0000256" key="8">
    <source>
        <dbReference type="PIRNR" id="PIRNR006630"/>
    </source>
</evidence>
<organism evidence="11 12">
    <name type="scientific">Eubacterium segne</name>
    <dbReference type="NCBI Taxonomy" id="2763045"/>
    <lineage>
        <taxon>Bacteria</taxon>
        <taxon>Bacillati</taxon>
        <taxon>Bacillota</taxon>
        <taxon>Clostridia</taxon>
        <taxon>Eubacteriales</taxon>
        <taxon>Eubacteriaceae</taxon>
        <taxon>Eubacterium</taxon>
    </lineage>
</organism>
<feature type="binding site" evidence="7">
    <location>
        <position position="460"/>
    </location>
    <ligand>
        <name>ATP</name>
        <dbReference type="ChEBI" id="CHEBI:30616"/>
    </ligand>
</feature>
<sequence length="633" mass="70845">MNNGYVKVAAATPKIVIGDCGHNKLEIAKMTEEAYKNGAQLIVFPELCITGYTASDLFWQKNMLDLAFEKINELAKDTKDMEIVSVVGAPIRHKNKLYNCGVVIYAGEIKGIVPKSFIPSYSEFYEGRHFTSGEGIKKGETRGEIPFGTNLIFDCGNIENFTFAIEICEDLWVPNPPSTNHALAGANVILNLSASDEITGKADYRRKLVEMQSAKNICAYIYSDAGDGESSTDLVFAGHNIIAENGTMVAQSKRFESSNITYGDIDLDKIATERQRMTTFYVNPDNEDYMNVSVKLKNKEVKVDRYIDKAPFVPSDTNKRNARCEEILEIQTWGLRRRLEHTGCSNAVIGISGGLDSTLALLVTVKAFDALGLDRKGIHAVTMPGFGTTDRTYLNAVELIKKLGCDFKEINISEAVTLHLAQIEHNIENHDVTYENAQARQRTYLLMDLANKYNGMVIGTGDMSELALGWATYNGDHMSMYGVNAGVPKTLVRHLVKYYADVNEGKISNILYDILDTPVSPELLPPKDGVIAQKTEELVGPYELHDFFLYYMLRFGYTPKKIQFLAELAFDGEYDTETIKKWLKTFYRRFFSQQFKRSCLPDGPKVGTVAVSPRGDLRMPSDASVKEWLDEIK</sequence>
<dbReference type="HAMAP" id="MF_02090">
    <property type="entry name" value="NadE_glutamine_dep"/>
    <property type="match status" value="1"/>
</dbReference>
<reference evidence="11 12" key="1">
    <citation type="submission" date="2020-08" db="EMBL/GenBank/DDBJ databases">
        <title>Genome public.</title>
        <authorList>
            <person name="Liu C."/>
            <person name="Sun Q."/>
        </authorList>
    </citation>
    <scope>NUCLEOTIDE SEQUENCE [LARGE SCALE GENOMIC DNA]</scope>
    <source>
        <strain evidence="11 12">BX4</strain>
    </source>
</reference>
<dbReference type="InterPro" id="IPR014445">
    <property type="entry name" value="Gln-dep_NAD_synthase"/>
</dbReference>
<dbReference type="Pfam" id="PF02540">
    <property type="entry name" value="NAD_synthase"/>
    <property type="match status" value="1"/>
</dbReference>
<dbReference type="Gene3D" id="3.60.110.10">
    <property type="entry name" value="Carbon-nitrogen hydrolase"/>
    <property type="match status" value="1"/>
</dbReference>
<feature type="binding site" evidence="7">
    <location>
        <position position="121"/>
    </location>
    <ligand>
        <name>L-glutamine</name>
        <dbReference type="ChEBI" id="CHEBI:58359"/>
    </ligand>
</feature>
<dbReference type="RefSeq" id="WP_118588686.1">
    <property type="nucleotide sequence ID" value="NZ_JACOOZ010000005.1"/>
</dbReference>
<keyword evidence="5 7" id="KW-0067">ATP-binding</keyword>
<feature type="binding site" evidence="7">
    <location>
        <position position="201"/>
    </location>
    <ligand>
        <name>L-glutamine</name>
        <dbReference type="ChEBI" id="CHEBI:58359"/>
    </ligand>
</feature>
<dbReference type="Pfam" id="PF00795">
    <property type="entry name" value="CN_hydrolase"/>
    <property type="match status" value="1"/>
</dbReference>
<keyword evidence="3 7" id="KW-0436">Ligase</keyword>
<dbReference type="PANTHER" id="PTHR23090:SF9">
    <property type="entry name" value="GLUTAMINE-DEPENDENT NAD(+) SYNTHETASE"/>
    <property type="match status" value="1"/>
</dbReference>
<dbReference type="SUPFAM" id="SSF52402">
    <property type="entry name" value="Adenine nucleotide alpha hydrolases-like"/>
    <property type="match status" value="1"/>
</dbReference>
<feature type="binding site" evidence="7">
    <location>
        <begin position="470"/>
        <end position="473"/>
    </location>
    <ligand>
        <name>deamido-NAD(+)</name>
        <dbReference type="ChEBI" id="CHEBI:58437"/>
        <note>ligand shared between two neighboring subunits</note>
    </ligand>
</feature>